<dbReference type="OrthoDB" id="420076at2759"/>
<dbReference type="Pfam" id="PF00481">
    <property type="entry name" value="PP2C"/>
    <property type="match status" value="1"/>
</dbReference>
<accession>A0A9P5X8R5</accession>
<gene>
    <name evidence="3" type="ORF">P691DRAFT_805222</name>
</gene>
<organism evidence="3 4">
    <name type="scientific">Macrolepiota fuliginosa MF-IS2</name>
    <dbReference type="NCBI Taxonomy" id="1400762"/>
    <lineage>
        <taxon>Eukaryota</taxon>
        <taxon>Fungi</taxon>
        <taxon>Dikarya</taxon>
        <taxon>Basidiomycota</taxon>
        <taxon>Agaricomycotina</taxon>
        <taxon>Agaricomycetes</taxon>
        <taxon>Agaricomycetidae</taxon>
        <taxon>Agaricales</taxon>
        <taxon>Agaricineae</taxon>
        <taxon>Agaricaceae</taxon>
        <taxon>Macrolepiota</taxon>
    </lineage>
</organism>
<dbReference type="PANTHER" id="PTHR13832">
    <property type="entry name" value="PROTEIN PHOSPHATASE 2C"/>
    <property type="match status" value="1"/>
</dbReference>
<dbReference type="Proteomes" id="UP000807342">
    <property type="component" value="Unassembled WGS sequence"/>
</dbReference>
<evidence type="ECO:0000313" key="4">
    <source>
        <dbReference type="Proteomes" id="UP000807342"/>
    </source>
</evidence>
<dbReference type="EMBL" id="MU151282">
    <property type="protein sequence ID" value="KAF9445769.1"/>
    <property type="molecule type" value="Genomic_DNA"/>
</dbReference>
<dbReference type="InterPro" id="IPR036457">
    <property type="entry name" value="PPM-type-like_dom_sf"/>
</dbReference>
<dbReference type="InterPro" id="IPR015655">
    <property type="entry name" value="PP2C"/>
</dbReference>
<proteinExistence type="predicted"/>
<dbReference type="InterPro" id="IPR001932">
    <property type="entry name" value="PPM-type_phosphatase-like_dom"/>
</dbReference>
<dbReference type="GO" id="GO:0004741">
    <property type="term" value="F:[pyruvate dehydrogenase (acetyl-transferring)]-phosphatase activity"/>
    <property type="evidence" value="ECO:0007669"/>
    <property type="project" value="TreeGrafter"/>
</dbReference>
<evidence type="ECO:0000313" key="3">
    <source>
        <dbReference type="EMBL" id="KAF9445769.1"/>
    </source>
</evidence>
<dbReference type="PROSITE" id="PS51746">
    <property type="entry name" value="PPM_2"/>
    <property type="match status" value="1"/>
</dbReference>
<reference evidence="3" key="1">
    <citation type="submission" date="2020-11" db="EMBL/GenBank/DDBJ databases">
        <authorList>
            <consortium name="DOE Joint Genome Institute"/>
            <person name="Ahrendt S."/>
            <person name="Riley R."/>
            <person name="Andreopoulos W."/>
            <person name="Labutti K."/>
            <person name="Pangilinan J."/>
            <person name="Ruiz-Duenas F.J."/>
            <person name="Barrasa J.M."/>
            <person name="Sanchez-Garcia M."/>
            <person name="Camarero S."/>
            <person name="Miyauchi S."/>
            <person name="Serrano A."/>
            <person name="Linde D."/>
            <person name="Babiker R."/>
            <person name="Drula E."/>
            <person name="Ayuso-Fernandez I."/>
            <person name="Pacheco R."/>
            <person name="Padilla G."/>
            <person name="Ferreira P."/>
            <person name="Barriuso J."/>
            <person name="Kellner H."/>
            <person name="Castanera R."/>
            <person name="Alfaro M."/>
            <person name="Ramirez L."/>
            <person name="Pisabarro A.G."/>
            <person name="Kuo A."/>
            <person name="Tritt A."/>
            <person name="Lipzen A."/>
            <person name="He G."/>
            <person name="Yan M."/>
            <person name="Ng V."/>
            <person name="Cullen D."/>
            <person name="Martin F."/>
            <person name="Rosso M.-N."/>
            <person name="Henrissat B."/>
            <person name="Hibbett D."/>
            <person name="Martinez A.T."/>
            <person name="Grigoriev I.V."/>
        </authorList>
    </citation>
    <scope>NUCLEOTIDE SEQUENCE</scope>
    <source>
        <strain evidence="3">MF-IS2</strain>
    </source>
</reference>
<dbReference type="Gene3D" id="3.60.40.10">
    <property type="entry name" value="PPM-type phosphatase domain"/>
    <property type="match status" value="1"/>
</dbReference>
<name>A0A9P5X8R5_9AGAR</name>
<feature type="signal peptide" evidence="1">
    <location>
        <begin position="1"/>
        <end position="21"/>
    </location>
</feature>
<dbReference type="AlphaFoldDB" id="A0A9P5X8R5"/>
<dbReference type="SUPFAM" id="SSF81606">
    <property type="entry name" value="PP2C-like"/>
    <property type="match status" value="1"/>
</dbReference>
<sequence>MAWTISRRFLFGLSSSASILGSCYWGRTIYADEASAPSGEVSKKRTDPLVDHEWMASGIGGWKGVKITWYDYASLPNKNDRFASLAFRAVSMNHGSNWVYSVLSEGLRGWETSVFIYNALISTTSVVLTSFIEKYTTPLGDPAKMHPSAELKSDVPSEGYDNSIKKAFRDVDHGIVNQAQQMIFSSPLQALNTIQLSAAVQGTTAMLSFYDDESRILKIANTGDGRAVVGRPSRREDGTLYIEVHVLTTEHTSANPVEQARLLNSHPDTDIGILQKYIGRDITRAFGLSMCKWSQEVQKRMHKEYFCEPPLSNLYVQSDRDSVADGDLRPYLTAEPEITTFHVQSDDFLIMANKGLWNSLTSEEAVGLVGAWVRRKNYSLQSPIPDPTDEHIIDREILPVDLPDESEDTTIWYKRWKLPKRFICVDNIASAHLVRNALGGANIAFTEGLLKVPHPFSANNRDEIAVSVTFFE</sequence>
<dbReference type="SMART" id="SM00332">
    <property type="entry name" value="PP2Cc"/>
    <property type="match status" value="1"/>
</dbReference>
<evidence type="ECO:0000259" key="2">
    <source>
        <dbReference type="PROSITE" id="PS51746"/>
    </source>
</evidence>
<feature type="chain" id="PRO_5040396231" evidence="1">
    <location>
        <begin position="22"/>
        <end position="472"/>
    </location>
</feature>
<feature type="domain" description="PPM-type phosphatase" evidence="2">
    <location>
        <begin position="81"/>
        <end position="471"/>
    </location>
</feature>
<protein>
    <submittedName>
        <fullName evidence="3">Protein serine/threonine phosphatase 2C</fullName>
    </submittedName>
</protein>
<dbReference type="PROSITE" id="PS51257">
    <property type="entry name" value="PROKAR_LIPOPROTEIN"/>
    <property type="match status" value="1"/>
</dbReference>
<evidence type="ECO:0000256" key="1">
    <source>
        <dbReference type="SAM" id="SignalP"/>
    </source>
</evidence>
<dbReference type="GO" id="GO:0005739">
    <property type="term" value="C:mitochondrion"/>
    <property type="evidence" value="ECO:0007669"/>
    <property type="project" value="TreeGrafter"/>
</dbReference>
<dbReference type="CDD" id="cd00143">
    <property type="entry name" value="PP2Cc"/>
    <property type="match status" value="1"/>
</dbReference>
<comment type="caution">
    <text evidence="3">The sequence shown here is derived from an EMBL/GenBank/DDBJ whole genome shotgun (WGS) entry which is preliminary data.</text>
</comment>
<keyword evidence="4" id="KW-1185">Reference proteome</keyword>
<dbReference type="PANTHER" id="PTHR13832:SF792">
    <property type="entry name" value="GM14286P"/>
    <property type="match status" value="1"/>
</dbReference>
<keyword evidence="1" id="KW-0732">Signal</keyword>